<dbReference type="AlphaFoldDB" id="A0A699II97"/>
<sequence length="244" mass="26854">GQNARNPAGYNDVIGNQVNQNAVQNPRVQNGLIGVQVNGNQNQIGNGNLVAARAEGNAARQNGIQIRCYNYRGVCHYARNCTVRPRRRDAAYLQTQLLIAQKEEAGIQLQAEEYDLMAATADLDEIKEVNANCILMANLQQASTSGTQTDSAPVYDTDGSAEIQVAQKKVKIAFENADSSSKVELIPSNIKYANKVILNFHKEFSVFSSLTEKEITDYFRITSSRIRKKSSSKIPNENSSQVVI</sequence>
<evidence type="ECO:0000313" key="1">
    <source>
        <dbReference type="EMBL" id="GEZ68572.1"/>
    </source>
</evidence>
<dbReference type="EMBL" id="BKCJ010309932">
    <property type="protein sequence ID" value="GEZ68572.1"/>
    <property type="molecule type" value="Genomic_DNA"/>
</dbReference>
<feature type="non-terminal residue" evidence="1">
    <location>
        <position position="1"/>
    </location>
</feature>
<organism evidence="1">
    <name type="scientific">Tanacetum cinerariifolium</name>
    <name type="common">Dalmatian daisy</name>
    <name type="synonym">Chrysanthemum cinerariifolium</name>
    <dbReference type="NCBI Taxonomy" id="118510"/>
    <lineage>
        <taxon>Eukaryota</taxon>
        <taxon>Viridiplantae</taxon>
        <taxon>Streptophyta</taxon>
        <taxon>Embryophyta</taxon>
        <taxon>Tracheophyta</taxon>
        <taxon>Spermatophyta</taxon>
        <taxon>Magnoliopsida</taxon>
        <taxon>eudicotyledons</taxon>
        <taxon>Gunneridae</taxon>
        <taxon>Pentapetalae</taxon>
        <taxon>asterids</taxon>
        <taxon>campanulids</taxon>
        <taxon>Asterales</taxon>
        <taxon>Asteraceae</taxon>
        <taxon>Asteroideae</taxon>
        <taxon>Anthemideae</taxon>
        <taxon>Anthemidinae</taxon>
        <taxon>Tanacetum</taxon>
    </lineage>
</organism>
<reference evidence="1" key="1">
    <citation type="journal article" date="2019" name="Sci. Rep.">
        <title>Draft genome of Tanacetum cinerariifolium, the natural source of mosquito coil.</title>
        <authorList>
            <person name="Yamashiro T."/>
            <person name="Shiraishi A."/>
            <person name="Satake H."/>
            <person name="Nakayama K."/>
        </authorList>
    </citation>
    <scope>NUCLEOTIDE SEQUENCE</scope>
</reference>
<proteinExistence type="predicted"/>
<name>A0A699II97_TANCI</name>
<comment type="caution">
    <text evidence="1">The sequence shown here is derived from an EMBL/GenBank/DDBJ whole genome shotgun (WGS) entry which is preliminary data.</text>
</comment>
<accession>A0A699II97</accession>
<gene>
    <name evidence="1" type="ORF">Tci_540545</name>
</gene>
<protein>
    <submittedName>
        <fullName evidence="1">Uncharacterized protein</fullName>
    </submittedName>
</protein>